<evidence type="ECO:0000313" key="3">
    <source>
        <dbReference type="EMBL" id="CAD2070731.1"/>
    </source>
</evidence>
<dbReference type="Gene3D" id="1.10.10.10">
    <property type="entry name" value="Winged helix-like DNA-binding domain superfamily/Winged helix DNA-binding domain"/>
    <property type="match status" value="1"/>
</dbReference>
<dbReference type="InterPro" id="IPR036388">
    <property type="entry name" value="WH-like_DNA-bd_sf"/>
</dbReference>
<keyword evidence="4" id="KW-1185">Reference proteome</keyword>
<organism evidence="3 4">
    <name type="scientific">Phocicoccus schoeneichii</name>
    <dbReference type="NCBI Taxonomy" id="1812261"/>
    <lineage>
        <taxon>Bacteria</taxon>
        <taxon>Bacillati</taxon>
        <taxon>Bacillota</taxon>
        <taxon>Bacilli</taxon>
        <taxon>Bacillales</taxon>
        <taxon>Salinicoccaceae</taxon>
        <taxon>Phocicoccus</taxon>
    </lineage>
</organism>
<keyword evidence="2" id="KW-0804">Transcription</keyword>
<dbReference type="InterPro" id="IPR016032">
    <property type="entry name" value="Sig_transdc_resp-reg_C-effctor"/>
</dbReference>
<proteinExistence type="predicted"/>
<dbReference type="GO" id="GO:0003700">
    <property type="term" value="F:DNA-binding transcription factor activity"/>
    <property type="evidence" value="ECO:0007669"/>
    <property type="project" value="InterPro"/>
</dbReference>
<name>A0A6V7R081_9BACL</name>
<comment type="caution">
    <text evidence="3">The sequence shown here is derived from an EMBL/GenBank/DDBJ whole genome shotgun (WGS) entry which is preliminary data.</text>
</comment>
<dbReference type="GO" id="GO:0006352">
    <property type="term" value="P:DNA-templated transcription initiation"/>
    <property type="evidence" value="ECO:0007669"/>
    <property type="project" value="InterPro"/>
</dbReference>
<dbReference type="GO" id="GO:0003677">
    <property type="term" value="F:DNA binding"/>
    <property type="evidence" value="ECO:0007669"/>
    <property type="project" value="InterPro"/>
</dbReference>
<dbReference type="AlphaFoldDB" id="A0A6V7R081"/>
<gene>
    <name evidence="3" type="ORF">JEOSCH030_00075</name>
</gene>
<protein>
    <submittedName>
        <fullName evidence="3">RNA polymerase factor sigma-70</fullName>
    </submittedName>
</protein>
<evidence type="ECO:0000256" key="1">
    <source>
        <dbReference type="ARBA" id="ARBA00023015"/>
    </source>
</evidence>
<accession>A0A6V7R081</accession>
<dbReference type="EMBL" id="CAJEWE010000003">
    <property type="protein sequence ID" value="CAD2070731.1"/>
    <property type="molecule type" value="Genomic_DNA"/>
</dbReference>
<evidence type="ECO:0000313" key="4">
    <source>
        <dbReference type="Proteomes" id="UP000521032"/>
    </source>
</evidence>
<reference evidence="3 4" key="1">
    <citation type="submission" date="2020-07" db="EMBL/GenBank/DDBJ databases">
        <authorList>
            <person name="Criscuolo A."/>
        </authorList>
    </citation>
    <scope>NUCLEOTIDE SEQUENCE [LARGE SCALE GENOMIC DNA]</scope>
    <source>
        <strain evidence="4">CIP 111030</strain>
    </source>
</reference>
<sequence length="194" mass="23457">MYFIRKIVYLIREKARLNQYALDVKNGDLAKFDEVDKVIRPSVRKMTYRHTLDPHTREDMEQQMMEFAIELCMKYEAGIGNFENYCLRSVYFELMNYWKRIFDQAKNEVFHESLLESRRDVMAEYDTYGNLLLEDFKGNFYKSVPLSKFENEVHKQIEKGFSVKEIAAEFKRTEKSIKNTVYRIDQKKLKSWVY</sequence>
<dbReference type="InterPro" id="IPR013325">
    <property type="entry name" value="RNA_pol_sigma_r2"/>
</dbReference>
<dbReference type="Proteomes" id="UP000521032">
    <property type="component" value="Unassembled WGS sequence"/>
</dbReference>
<keyword evidence="1" id="KW-0805">Transcription regulation</keyword>
<dbReference type="SUPFAM" id="SSF88946">
    <property type="entry name" value="Sigma2 domain of RNA polymerase sigma factors"/>
    <property type="match status" value="1"/>
</dbReference>
<dbReference type="RefSeq" id="WP_186084387.1">
    <property type="nucleotide sequence ID" value="NZ_BMDB01000003.1"/>
</dbReference>
<dbReference type="SUPFAM" id="SSF46894">
    <property type="entry name" value="C-terminal effector domain of the bipartite response regulators"/>
    <property type="match status" value="1"/>
</dbReference>
<evidence type="ECO:0000256" key="2">
    <source>
        <dbReference type="ARBA" id="ARBA00023163"/>
    </source>
</evidence>